<feature type="compositionally biased region" description="Polar residues" evidence="9">
    <location>
        <begin position="388"/>
        <end position="397"/>
    </location>
</feature>
<dbReference type="CDD" id="cd16100">
    <property type="entry name" value="ARID"/>
    <property type="match status" value="1"/>
</dbReference>
<feature type="compositionally biased region" description="Polar residues" evidence="9">
    <location>
        <begin position="1"/>
        <end position="21"/>
    </location>
</feature>
<keyword evidence="4 8" id="KW-0863">Zinc-finger</keyword>
<feature type="compositionally biased region" description="Polar residues" evidence="9">
    <location>
        <begin position="2009"/>
        <end position="2044"/>
    </location>
</feature>
<reference evidence="14" key="2">
    <citation type="submission" date="2024-02" db="EMBL/GenBank/DDBJ databases">
        <title>Comparative genomics of Cryptococcus and Kwoniella reveals pathogenesis evolution and contrasting modes of karyotype evolution via chromosome fusion or intercentromeric recombination.</title>
        <authorList>
            <person name="Coelho M.A."/>
            <person name="David-Palma M."/>
            <person name="Shea T."/>
            <person name="Bowers K."/>
            <person name="McGinley-Smith S."/>
            <person name="Mohammad A.W."/>
            <person name="Gnirke A."/>
            <person name="Yurkov A.M."/>
            <person name="Nowrousian M."/>
            <person name="Sun S."/>
            <person name="Cuomo C.A."/>
            <person name="Heitman J."/>
        </authorList>
    </citation>
    <scope>NUCLEOTIDE SEQUENCE</scope>
    <source>
        <strain evidence="14">CBS 10117</strain>
    </source>
</reference>
<dbReference type="InterPro" id="IPR003349">
    <property type="entry name" value="JmjN"/>
</dbReference>
<evidence type="ECO:0000259" key="11">
    <source>
        <dbReference type="PROSITE" id="PS51011"/>
    </source>
</evidence>
<dbReference type="SUPFAM" id="SSF57903">
    <property type="entry name" value="FYVE/PHD zinc finger"/>
    <property type="match status" value="3"/>
</dbReference>
<reference evidence="14" key="1">
    <citation type="submission" date="2013-07" db="EMBL/GenBank/DDBJ databases">
        <authorList>
            <consortium name="The Broad Institute Genome Sequencing Platform"/>
            <person name="Cuomo C."/>
            <person name="Litvintseva A."/>
            <person name="Chen Y."/>
            <person name="Heitman J."/>
            <person name="Sun S."/>
            <person name="Springer D."/>
            <person name="Dromer F."/>
            <person name="Young S.K."/>
            <person name="Zeng Q."/>
            <person name="Gargeya S."/>
            <person name="Fitzgerald M."/>
            <person name="Abouelleil A."/>
            <person name="Alvarado L."/>
            <person name="Berlin A.M."/>
            <person name="Chapman S.B."/>
            <person name="Dewar J."/>
            <person name="Goldberg J."/>
            <person name="Griggs A."/>
            <person name="Gujja S."/>
            <person name="Hansen M."/>
            <person name="Howarth C."/>
            <person name="Imamovic A."/>
            <person name="Larimer J."/>
            <person name="McCowan C."/>
            <person name="Murphy C."/>
            <person name="Pearson M."/>
            <person name="Priest M."/>
            <person name="Roberts A."/>
            <person name="Saif S."/>
            <person name="Shea T."/>
            <person name="Sykes S."/>
            <person name="Wortman J."/>
            <person name="Nusbaum C."/>
            <person name="Birren B."/>
        </authorList>
    </citation>
    <scope>NUCLEOTIDE SEQUENCE</scope>
    <source>
        <strain evidence="14">CBS 10117</strain>
    </source>
</reference>
<evidence type="ECO:0000256" key="2">
    <source>
        <dbReference type="ARBA" id="ARBA00022723"/>
    </source>
</evidence>
<dbReference type="PROSITE" id="PS50016">
    <property type="entry name" value="ZF_PHD_2"/>
    <property type="match status" value="1"/>
</dbReference>
<dbReference type="Pfam" id="PF02375">
    <property type="entry name" value="JmjN"/>
    <property type="match status" value="1"/>
</dbReference>
<dbReference type="SMART" id="SM00545">
    <property type="entry name" value="JmjN"/>
    <property type="match status" value="1"/>
</dbReference>
<dbReference type="PROSITE" id="PS01359">
    <property type="entry name" value="ZF_PHD_1"/>
    <property type="match status" value="2"/>
</dbReference>
<feature type="compositionally biased region" description="Polar residues" evidence="9">
    <location>
        <begin position="1776"/>
        <end position="1795"/>
    </location>
</feature>
<feature type="compositionally biased region" description="Basic and acidic residues" evidence="9">
    <location>
        <begin position="88"/>
        <end position="106"/>
    </location>
</feature>
<dbReference type="InterPro" id="IPR036431">
    <property type="entry name" value="ARID_dom_sf"/>
</dbReference>
<dbReference type="InterPro" id="IPR019787">
    <property type="entry name" value="Znf_PHD-finger"/>
</dbReference>
<dbReference type="Gene3D" id="2.30.30.1150">
    <property type="match status" value="1"/>
</dbReference>
<evidence type="ECO:0000256" key="9">
    <source>
        <dbReference type="SAM" id="MobiDB-lite"/>
    </source>
</evidence>
<protein>
    <recommendedName>
        <fullName evidence="16">Histone demethylase JARID1</fullName>
    </recommendedName>
</protein>
<keyword evidence="7" id="KW-0539">Nucleus</keyword>
<feature type="compositionally biased region" description="Polar residues" evidence="9">
    <location>
        <begin position="1926"/>
        <end position="1957"/>
    </location>
</feature>
<dbReference type="GO" id="GO:0003677">
    <property type="term" value="F:DNA binding"/>
    <property type="evidence" value="ECO:0007669"/>
    <property type="project" value="InterPro"/>
</dbReference>
<dbReference type="Gene3D" id="2.60.120.650">
    <property type="entry name" value="Cupin"/>
    <property type="match status" value="2"/>
</dbReference>
<dbReference type="SUPFAM" id="SSF46774">
    <property type="entry name" value="ARID-like"/>
    <property type="match status" value="1"/>
</dbReference>
<feature type="compositionally biased region" description="Polar residues" evidence="9">
    <location>
        <begin position="1744"/>
        <end position="1761"/>
    </location>
</feature>
<evidence type="ECO:0000256" key="8">
    <source>
        <dbReference type="PROSITE-ProRule" id="PRU00146"/>
    </source>
</evidence>
<feature type="domain" description="ARID" evidence="11">
    <location>
        <begin position="247"/>
        <end position="336"/>
    </location>
</feature>
<dbReference type="InterPro" id="IPR013637">
    <property type="entry name" value="Lys_sp_deMease-like_dom"/>
</dbReference>
<dbReference type="SUPFAM" id="SSF51197">
    <property type="entry name" value="Clavaminate synthase-like"/>
    <property type="match status" value="1"/>
</dbReference>
<feature type="compositionally biased region" description="Polar residues" evidence="9">
    <location>
        <begin position="1966"/>
        <end position="1988"/>
    </location>
</feature>
<dbReference type="SMART" id="SM00558">
    <property type="entry name" value="JmjC"/>
    <property type="match status" value="1"/>
</dbReference>
<evidence type="ECO:0000259" key="10">
    <source>
        <dbReference type="PROSITE" id="PS50016"/>
    </source>
</evidence>
<dbReference type="Pfam" id="PF00628">
    <property type="entry name" value="PHD"/>
    <property type="match status" value="1"/>
</dbReference>
<feature type="compositionally biased region" description="Low complexity" evidence="9">
    <location>
        <begin position="49"/>
        <end position="59"/>
    </location>
</feature>
<dbReference type="SMART" id="SM01014">
    <property type="entry name" value="ARID"/>
    <property type="match status" value="1"/>
</dbReference>
<proteinExistence type="predicted"/>
<dbReference type="KEGG" id="kdj:28965833"/>
<feature type="compositionally biased region" description="Low complexity" evidence="9">
    <location>
        <begin position="576"/>
        <end position="587"/>
    </location>
</feature>
<dbReference type="InterPro" id="IPR004198">
    <property type="entry name" value="Znf_C5HC2"/>
</dbReference>
<evidence type="ECO:0000256" key="7">
    <source>
        <dbReference type="ARBA" id="ARBA00023242"/>
    </source>
</evidence>
<dbReference type="Pfam" id="PF02928">
    <property type="entry name" value="zf-C5HC2"/>
    <property type="match status" value="1"/>
</dbReference>
<feature type="domain" description="JmjN" evidence="12">
    <location>
        <begin position="182"/>
        <end position="223"/>
    </location>
</feature>
<dbReference type="Pfam" id="PF08429">
    <property type="entry name" value="PLU-1"/>
    <property type="match status" value="1"/>
</dbReference>
<organism evidence="14 15">
    <name type="scientific">Kwoniella dejecticola CBS 10117</name>
    <dbReference type="NCBI Taxonomy" id="1296121"/>
    <lineage>
        <taxon>Eukaryota</taxon>
        <taxon>Fungi</taxon>
        <taxon>Dikarya</taxon>
        <taxon>Basidiomycota</taxon>
        <taxon>Agaricomycotina</taxon>
        <taxon>Tremellomycetes</taxon>
        <taxon>Tremellales</taxon>
        <taxon>Cryptococcaceae</taxon>
        <taxon>Kwoniella</taxon>
    </lineage>
</organism>
<dbReference type="CDD" id="cd15489">
    <property type="entry name" value="PHD_SF"/>
    <property type="match status" value="1"/>
</dbReference>
<feature type="domain" description="PHD-type" evidence="10">
    <location>
        <begin position="486"/>
        <end position="537"/>
    </location>
</feature>
<keyword evidence="5" id="KW-0862">Zinc</keyword>
<gene>
    <name evidence="14" type="ORF">I303_101730</name>
</gene>
<dbReference type="InterPro" id="IPR013083">
    <property type="entry name" value="Znf_RING/FYVE/PHD"/>
</dbReference>
<feature type="compositionally biased region" description="Low complexity" evidence="9">
    <location>
        <begin position="2068"/>
        <end position="2080"/>
    </location>
</feature>
<keyword evidence="2" id="KW-0479">Metal-binding</keyword>
<evidence type="ECO:0000256" key="6">
    <source>
        <dbReference type="ARBA" id="ARBA00023004"/>
    </source>
</evidence>
<dbReference type="EMBL" id="CP144531">
    <property type="protein sequence ID" value="WWC59181.1"/>
    <property type="molecule type" value="Genomic_DNA"/>
</dbReference>
<feature type="compositionally biased region" description="Basic and acidic residues" evidence="9">
    <location>
        <begin position="1835"/>
        <end position="1844"/>
    </location>
</feature>
<dbReference type="GO" id="GO:0005634">
    <property type="term" value="C:nucleus"/>
    <property type="evidence" value="ECO:0007669"/>
    <property type="project" value="UniProtKB-SubCell"/>
</dbReference>
<dbReference type="SMART" id="SM00501">
    <property type="entry name" value="BRIGHT"/>
    <property type="match status" value="1"/>
</dbReference>
<feature type="region of interest" description="Disordered" evidence="9">
    <location>
        <begin position="364"/>
        <end position="399"/>
    </location>
</feature>
<evidence type="ECO:0000256" key="4">
    <source>
        <dbReference type="ARBA" id="ARBA00022771"/>
    </source>
</evidence>
<dbReference type="InterPro" id="IPR001606">
    <property type="entry name" value="ARID_dom"/>
</dbReference>
<evidence type="ECO:0000256" key="3">
    <source>
        <dbReference type="ARBA" id="ARBA00022737"/>
    </source>
</evidence>
<dbReference type="GO" id="GO:0034647">
    <property type="term" value="F:histone H3K4me/H3K4me2/H3K4me3 demethylase activity"/>
    <property type="evidence" value="ECO:0007669"/>
    <property type="project" value="TreeGrafter"/>
</dbReference>
<name>A0AAJ8MEC2_9TREE</name>
<feature type="region of interest" description="Disordered" evidence="9">
    <location>
        <begin position="575"/>
        <end position="607"/>
    </location>
</feature>
<feature type="region of interest" description="Disordered" evidence="9">
    <location>
        <begin position="451"/>
        <end position="481"/>
    </location>
</feature>
<dbReference type="PROSITE" id="PS51184">
    <property type="entry name" value="JMJC"/>
    <property type="match status" value="1"/>
</dbReference>
<dbReference type="Pfam" id="PF02373">
    <property type="entry name" value="JmjC"/>
    <property type="match status" value="1"/>
</dbReference>
<sequence>MSQQESNASTSTPGGASQSARSRMGSFGTNAKPKPKTPRGTPAKNDGTSRPSIKPSPSDSSRRKPTFTSSLNYPEVLPAPTYFANEGELQRSQRRSKVEALTKLDRAGTPIQVNNGSSGTSFLPSSAQSSTPQPVAGPSAARNPLHRPVVVSPPFNPLSVRQEAPRHPPPRTSPRLFGIEECPTYYPTAEQFKDCMGYIASIADEAKPYGICKIVPPEGWKMPFTLDSETFRFRTRLQRLNKLEAASRAKINFLDQLSMFHNQSSENEISIPRIEREPLDLWKLRKEVNKSGGYLELDRTKGWPELTERVGHKGSWSGQVRSAYMEIILPFDNYSVRAKSASASPLTPLNNSAINGNGTVKPPAFATDAPPSPSQMKSAGRMGAVKQSPRTRTSSRMSGIGLGASLSELQPLPTPTSALPTVNGLQDAVEIERPSSATPSMTTVKIKVPGFSTASKDGSESELSDADSSSDGSPRGKVSTPEYKKGDICEICRFGHAAEKILLCDGCDRGFHTYCLNPPLASVPTNEEWFCTSCLLSQGDDFGFGEGEDHSVASFQARDASFSWHWWNRHRANLASSSSSSQSPPRSKAQHTDQSSQPANPLTRHFGKVAVTEDDVEREFWRLTESQSDTVEIEYGADVHSTTHGSAGPTMETHPLEPYSADGWNLNNMPILPDSLLRYIRSDISGMTVPWIYLGMMFSTFCWHNEDHYTYSVNYMYWGETKTWYGVPGSDAEKFEEAMKSEAPELFEQQPGLLFQLVTMMNPGRVKEAGVKVVACDQRPNEFVITFPKAYHCGFNHGINMNEAVNFALPDWLPDGLEAVMRYQQHAKPPVFSHDELLITITLYSETIRTALWLRENLAVMVESEGRRRARLRIANPTLNESQTEEDAPEDQYQCAVCKSFCYLAQITCTCTGLVACLDHADQLCACPMTKKTLRKRYSEDQLDEILQIVTLRAAQPDAWRARLYALLEAPRPPLKSMRALVADGEKIAYPMPEVSSLRALVDRANSWVERVSLLVTRKTVGRRRKGKKEEDEDDIEMSIDRSPETLSALLSEAEKLAFDAPEILQLRQSLMNIQGFQSEASLILSTPETDLELEKCKTALILGESLNLDLPEITAIANIVNRLTWFRKVEEEVDDRTLEFGDTVDLLEQAEEYEIPEDHPTISELKKRRQRGADWLSAVDKLLNSPRIQIEEISELIEGKDLIPVSIDKMRQLESIRKTVLNWQASAKNLLSTNGSALAAGRLCKNVASASPPISQVEIPEMAELQAELDHHARWQSQICRILEIPPAKLGNTMNYLKREFESHLNPADDEPNDQFVCFCRGSPGNVMIKCQNCQGDYHPKCIGISPKYFDQPYQCEMCQRLLPGLSPSLNDFGVVVVSPRWNFKITPPEFKVAQEILELALRYSSTVLTIIDPKDTAEPCLDISKIQHSIRKIYNLPLLIDATNVETKEKVVFISWLFRRLQNAIKFHNGLSTTTANGGEKQKSKGTRGRKPKLTIAQSYPKKFRCICQFPDIARINQMPYRTSPVLEEFDAAENNGQGRLTVECSRCSQAYHNDCVKVGPEMSYSAPTTAEAAEEAEVEAEKAKRPFWRCPCCAVKEAKYYMKGVEVRVQMKEQFGTNQYLDYRSTINDYAETPVIVTLQPSTDVIILECTNFVPPILPEDFTREGSAAEEDGQTSRKRRKTRPSEILAPAPGPAPAPYQHPDQHDQNGLGNGAERSSGVAAAPSPAQQHQHRYSPPPHHQYQTNGYTPHNPTHSIPPTISGPAAGSPRTGHFPSTATLSSHAPTAFSNLPSNEYVGPQTAYPSPVTHPVHQPQTARLSDPPLHIHMTNGGGDDHPNDRVPSRSPPHHVVARSPDFGSSVTGHNTDPVEQASRGSPTLQRADSPPRQPPPHTLPSSQQEVRTRHSQSQSHSPNASPHVPPRIESSTSTGQNGSPSQRAGNNAPVIQNFSESTTYPEAERDVSMHSTAPGNANVSTAPDTTMSSTEPNLDIVINTDTDSVVPVSGQKVGQTLATSTSRDVHQPSMSTRVNPTSPSTPSQLRISPNKRKISLPEGVIDISDDANADAAVDAAPGPSVVANGERRRQSTGSTQGSSVDDAIVIDDDD</sequence>
<evidence type="ECO:0008006" key="16">
    <source>
        <dbReference type="Google" id="ProtNLM"/>
    </source>
</evidence>
<dbReference type="Proteomes" id="UP000078595">
    <property type="component" value="Chromosome 2"/>
</dbReference>
<dbReference type="InterPro" id="IPR019786">
    <property type="entry name" value="Zinc_finger_PHD-type_CS"/>
</dbReference>
<evidence type="ECO:0000259" key="13">
    <source>
        <dbReference type="PROSITE" id="PS51184"/>
    </source>
</evidence>
<dbReference type="PROSITE" id="PS51011">
    <property type="entry name" value="ARID"/>
    <property type="match status" value="1"/>
</dbReference>
<feature type="region of interest" description="Disordered" evidence="9">
    <location>
        <begin position="2009"/>
        <end position="2049"/>
    </location>
</feature>
<dbReference type="Gene3D" id="3.30.40.10">
    <property type="entry name" value="Zinc/RING finger domain, C3HC4 (zinc finger)"/>
    <property type="match status" value="1"/>
</dbReference>
<keyword evidence="3" id="KW-0677">Repeat</keyword>
<feature type="region of interest" description="Disordered" evidence="9">
    <location>
        <begin position="1"/>
        <end position="176"/>
    </location>
</feature>
<feature type="region of interest" description="Disordered" evidence="9">
    <location>
        <begin position="1662"/>
        <end position="1988"/>
    </location>
</feature>
<keyword evidence="6" id="KW-0408">Iron</keyword>
<keyword evidence="15" id="KW-1185">Reference proteome</keyword>
<feature type="region of interest" description="Disordered" evidence="9">
    <location>
        <begin position="1474"/>
        <end position="1494"/>
    </location>
</feature>
<accession>A0AAJ8MEC2</accession>
<evidence type="ECO:0000259" key="12">
    <source>
        <dbReference type="PROSITE" id="PS51183"/>
    </source>
</evidence>
<feature type="compositionally biased region" description="Polar residues" evidence="9">
    <location>
        <begin position="111"/>
        <end position="133"/>
    </location>
</feature>
<feature type="domain" description="JmjC" evidence="13">
    <location>
        <begin position="658"/>
        <end position="824"/>
    </location>
</feature>
<comment type="subcellular location">
    <subcellularLocation>
        <location evidence="1">Nucleus</location>
    </subcellularLocation>
</comment>
<dbReference type="InterPro" id="IPR011011">
    <property type="entry name" value="Znf_FYVE_PHD"/>
</dbReference>
<evidence type="ECO:0000313" key="15">
    <source>
        <dbReference type="Proteomes" id="UP000078595"/>
    </source>
</evidence>
<dbReference type="PANTHER" id="PTHR10694:SF33">
    <property type="entry name" value="LYSINE-SPECIFIC DEMETHYLASE 5"/>
    <property type="match status" value="1"/>
</dbReference>
<dbReference type="PROSITE" id="PS51183">
    <property type="entry name" value="JMJN"/>
    <property type="match status" value="1"/>
</dbReference>
<dbReference type="GO" id="GO:0000785">
    <property type="term" value="C:chromatin"/>
    <property type="evidence" value="ECO:0007669"/>
    <property type="project" value="TreeGrafter"/>
</dbReference>
<dbReference type="GeneID" id="28965833"/>
<dbReference type="SMART" id="SM00249">
    <property type="entry name" value="PHD"/>
    <property type="match status" value="3"/>
</dbReference>
<feature type="region of interest" description="Disordered" evidence="9">
    <location>
        <begin position="2068"/>
        <end position="2107"/>
    </location>
</feature>
<dbReference type="GO" id="GO:0006355">
    <property type="term" value="P:regulation of DNA-templated transcription"/>
    <property type="evidence" value="ECO:0007669"/>
    <property type="project" value="TreeGrafter"/>
</dbReference>
<evidence type="ECO:0000313" key="14">
    <source>
        <dbReference type="EMBL" id="WWC59181.1"/>
    </source>
</evidence>
<dbReference type="Pfam" id="PF01388">
    <property type="entry name" value="ARID"/>
    <property type="match status" value="1"/>
</dbReference>
<dbReference type="InterPro" id="IPR003347">
    <property type="entry name" value="JmjC_dom"/>
</dbReference>
<dbReference type="GO" id="GO:0008270">
    <property type="term" value="F:zinc ion binding"/>
    <property type="evidence" value="ECO:0007669"/>
    <property type="project" value="UniProtKB-KW"/>
</dbReference>
<dbReference type="RefSeq" id="XP_065824477.1">
    <property type="nucleotide sequence ID" value="XM_065968405.1"/>
</dbReference>
<dbReference type="PANTHER" id="PTHR10694">
    <property type="entry name" value="LYSINE-SPECIFIC DEMETHYLASE"/>
    <property type="match status" value="1"/>
</dbReference>
<evidence type="ECO:0000256" key="5">
    <source>
        <dbReference type="ARBA" id="ARBA00022833"/>
    </source>
</evidence>
<evidence type="ECO:0000256" key="1">
    <source>
        <dbReference type="ARBA" id="ARBA00004123"/>
    </source>
</evidence>
<feature type="compositionally biased region" description="Polar residues" evidence="9">
    <location>
        <begin position="1896"/>
        <end position="1917"/>
    </location>
</feature>
<dbReference type="InterPro" id="IPR001965">
    <property type="entry name" value="Znf_PHD"/>
</dbReference>